<dbReference type="Gene3D" id="1.20.1270.220">
    <property type="match status" value="1"/>
</dbReference>
<gene>
    <name evidence="3" type="ORF">SEVIR_1G228100v2</name>
</gene>
<dbReference type="Gramene" id="TKW40160">
    <property type="protein sequence ID" value="TKW40160"/>
    <property type="gene ID" value="SEVIR_1G228100v2"/>
</dbReference>
<feature type="region of interest" description="Disordered" evidence="1">
    <location>
        <begin position="226"/>
        <end position="340"/>
    </location>
</feature>
<dbReference type="InterPro" id="IPR027353">
    <property type="entry name" value="NET_dom"/>
</dbReference>
<feature type="compositionally biased region" description="Low complexity" evidence="1">
    <location>
        <begin position="239"/>
        <end position="265"/>
    </location>
</feature>
<sequence>MPAGGMKPLYSAPGHLRGVLARDPSVCLAAVEVFSFSVPTRKRTKRTRNHVEAEAEVLTVGGEKPVDPALDRLHKRMALELEALRELLRKAELIPRRPACKGSAAPAGGKSKRLLAPEPRMEAGGKTPSLKKRKVSPLLEQKHDQKQRKAPRMSPDEREQLAGRLASLAAVPDQIVEFLQQQFGSDADPQGEIEIDIHSVEESVLFELKARLDKLAEERLAAEIVVPEQGDEDVDICAGSDSDSDSSSSSSDSDESSSGSGSGSESDSDEGVGGPAPPAVLPGENGAPVQPPREPAPEAAQSTNPVSVSGDGGGCTAPPVLLPETAQPPPHRASEVAQIAEPKKKVQDVQRAAAPKAAVCLPGVLFRAKVRRELLKMERAVPPDESINQRDLRRLCIAEYGRPSVMRQLGLFLIKADA</sequence>
<dbReference type="Proteomes" id="UP000298652">
    <property type="component" value="Chromosome 1"/>
</dbReference>
<dbReference type="InterPro" id="IPR038336">
    <property type="entry name" value="NET_sf"/>
</dbReference>
<accession>A0A4U6WBP0</accession>
<evidence type="ECO:0000313" key="3">
    <source>
        <dbReference type="EMBL" id="TKW40160.1"/>
    </source>
</evidence>
<proteinExistence type="predicted"/>
<dbReference type="Pfam" id="PF17035">
    <property type="entry name" value="BET"/>
    <property type="match status" value="1"/>
</dbReference>
<protein>
    <recommendedName>
        <fullName evidence="2">NET domain-containing protein</fullName>
    </recommendedName>
</protein>
<feature type="domain" description="NET" evidence="2">
    <location>
        <begin position="153"/>
        <end position="210"/>
    </location>
</feature>
<dbReference type="PANTHER" id="PTHR46136:SF8">
    <property type="entry name" value="OS05G0324000 PROTEIN"/>
    <property type="match status" value="1"/>
</dbReference>
<evidence type="ECO:0000313" key="4">
    <source>
        <dbReference type="Proteomes" id="UP000298652"/>
    </source>
</evidence>
<organism evidence="3 4">
    <name type="scientific">Setaria viridis</name>
    <name type="common">Green bristlegrass</name>
    <name type="synonym">Setaria italica subsp. viridis</name>
    <dbReference type="NCBI Taxonomy" id="4556"/>
    <lineage>
        <taxon>Eukaryota</taxon>
        <taxon>Viridiplantae</taxon>
        <taxon>Streptophyta</taxon>
        <taxon>Embryophyta</taxon>
        <taxon>Tracheophyta</taxon>
        <taxon>Spermatophyta</taxon>
        <taxon>Magnoliopsida</taxon>
        <taxon>Liliopsida</taxon>
        <taxon>Poales</taxon>
        <taxon>Poaceae</taxon>
        <taxon>PACMAD clade</taxon>
        <taxon>Panicoideae</taxon>
        <taxon>Panicodae</taxon>
        <taxon>Paniceae</taxon>
        <taxon>Cenchrinae</taxon>
        <taxon>Setaria</taxon>
    </lineage>
</organism>
<reference evidence="3" key="1">
    <citation type="submission" date="2019-03" db="EMBL/GenBank/DDBJ databases">
        <title>WGS assembly of Setaria viridis.</title>
        <authorList>
            <person name="Huang P."/>
            <person name="Jenkins J."/>
            <person name="Grimwood J."/>
            <person name="Barry K."/>
            <person name="Healey A."/>
            <person name="Mamidi S."/>
            <person name="Sreedasyam A."/>
            <person name="Shu S."/>
            <person name="Feldman M."/>
            <person name="Wu J."/>
            <person name="Yu Y."/>
            <person name="Chen C."/>
            <person name="Johnson J."/>
            <person name="Rokhsar D."/>
            <person name="Baxter I."/>
            <person name="Schmutz J."/>
            <person name="Brutnell T."/>
            <person name="Kellogg E."/>
        </authorList>
    </citation>
    <scope>NUCLEOTIDE SEQUENCE [LARGE SCALE GENOMIC DNA]</scope>
</reference>
<feature type="region of interest" description="Disordered" evidence="1">
    <location>
        <begin position="98"/>
        <end position="160"/>
    </location>
</feature>
<evidence type="ECO:0000259" key="2">
    <source>
        <dbReference type="Pfam" id="PF17035"/>
    </source>
</evidence>
<evidence type="ECO:0000256" key="1">
    <source>
        <dbReference type="SAM" id="MobiDB-lite"/>
    </source>
</evidence>
<keyword evidence="4" id="KW-1185">Reference proteome</keyword>
<name>A0A4U6WBP0_SETVI</name>
<dbReference type="EMBL" id="CM016552">
    <property type="protein sequence ID" value="TKW40160.1"/>
    <property type="molecule type" value="Genomic_DNA"/>
</dbReference>
<dbReference type="PANTHER" id="PTHR46136">
    <property type="entry name" value="TRANSCRIPTION FACTOR GTE8"/>
    <property type="match status" value="1"/>
</dbReference>
<dbReference type="InterPro" id="IPR052442">
    <property type="entry name" value="Env_Response_Regulator"/>
</dbReference>
<dbReference type="AlphaFoldDB" id="A0A4U6WBP0"/>
<dbReference type="OMA" id="PRRPACK"/>